<dbReference type="PROSITE" id="PS50088">
    <property type="entry name" value="ANK_REPEAT"/>
    <property type="match status" value="1"/>
</dbReference>
<dbReference type="Pfam" id="PF00023">
    <property type="entry name" value="Ank"/>
    <property type="match status" value="1"/>
</dbReference>
<keyword evidence="1" id="KW-0040">ANK repeat</keyword>
<evidence type="ECO:0000256" key="1">
    <source>
        <dbReference type="PROSITE-ProRule" id="PRU00023"/>
    </source>
</evidence>
<evidence type="ECO:0000256" key="2">
    <source>
        <dbReference type="SAM" id="MobiDB-lite"/>
    </source>
</evidence>
<dbReference type="InterPro" id="IPR002110">
    <property type="entry name" value="Ankyrin_rpt"/>
</dbReference>
<protein>
    <submittedName>
        <fullName evidence="3">Uncharacterized protein</fullName>
    </submittedName>
</protein>
<feature type="repeat" description="ANK" evidence="1">
    <location>
        <begin position="10"/>
        <end position="42"/>
    </location>
</feature>
<organism evidence="3 4">
    <name type="scientific">Geodia barretti</name>
    <name type="common">Barrett's horny sponge</name>
    <dbReference type="NCBI Taxonomy" id="519541"/>
    <lineage>
        <taxon>Eukaryota</taxon>
        <taxon>Metazoa</taxon>
        <taxon>Porifera</taxon>
        <taxon>Demospongiae</taxon>
        <taxon>Heteroscleromorpha</taxon>
        <taxon>Tetractinellida</taxon>
        <taxon>Astrophorina</taxon>
        <taxon>Geodiidae</taxon>
        <taxon>Geodia</taxon>
    </lineage>
</organism>
<sequence>INLDIQEKRTGRSALHFSAERGNAATTEALLKAGANPHLKDKRAVRHLKSESKDLEGDDTSSMLKLEGQELESEGKSHSRTAVSSQKENDTRDGP</sequence>
<evidence type="ECO:0000313" key="4">
    <source>
        <dbReference type="Proteomes" id="UP001174909"/>
    </source>
</evidence>
<feature type="compositionally biased region" description="Basic and acidic residues" evidence="2">
    <location>
        <begin position="1"/>
        <end position="10"/>
    </location>
</feature>
<name>A0AA35TR13_GEOBA</name>
<keyword evidence="4" id="KW-1185">Reference proteome</keyword>
<dbReference type="Gene3D" id="1.25.40.20">
    <property type="entry name" value="Ankyrin repeat-containing domain"/>
    <property type="match status" value="1"/>
</dbReference>
<dbReference type="SMART" id="SM00248">
    <property type="entry name" value="ANK"/>
    <property type="match status" value="1"/>
</dbReference>
<gene>
    <name evidence="3" type="ORF">GBAR_LOCUS28594</name>
</gene>
<feature type="non-terminal residue" evidence="3">
    <location>
        <position position="95"/>
    </location>
</feature>
<evidence type="ECO:0000313" key="3">
    <source>
        <dbReference type="EMBL" id="CAI8052263.1"/>
    </source>
</evidence>
<accession>A0AA35TR13</accession>
<feature type="region of interest" description="Disordered" evidence="2">
    <location>
        <begin position="33"/>
        <end position="95"/>
    </location>
</feature>
<dbReference type="AlphaFoldDB" id="A0AA35TR13"/>
<proteinExistence type="predicted"/>
<dbReference type="PROSITE" id="PS50297">
    <property type="entry name" value="ANK_REP_REGION"/>
    <property type="match status" value="1"/>
</dbReference>
<dbReference type="SUPFAM" id="SSF48403">
    <property type="entry name" value="Ankyrin repeat"/>
    <property type="match status" value="1"/>
</dbReference>
<dbReference type="EMBL" id="CASHTH010003997">
    <property type="protein sequence ID" value="CAI8052263.1"/>
    <property type="molecule type" value="Genomic_DNA"/>
</dbReference>
<dbReference type="InterPro" id="IPR036770">
    <property type="entry name" value="Ankyrin_rpt-contain_sf"/>
</dbReference>
<reference evidence="3" key="1">
    <citation type="submission" date="2023-03" db="EMBL/GenBank/DDBJ databases">
        <authorList>
            <person name="Steffen K."/>
            <person name="Cardenas P."/>
        </authorList>
    </citation>
    <scope>NUCLEOTIDE SEQUENCE</scope>
</reference>
<feature type="region of interest" description="Disordered" evidence="2">
    <location>
        <begin position="1"/>
        <end position="20"/>
    </location>
</feature>
<comment type="caution">
    <text evidence="3">The sequence shown here is derived from an EMBL/GenBank/DDBJ whole genome shotgun (WGS) entry which is preliminary data.</text>
</comment>
<dbReference type="Proteomes" id="UP001174909">
    <property type="component" value="Unassembled WGS sequence"/>
</dbReference>